<dbReference type="PIRSF" id="PIRSF006060">
    <property type="entry name" value="AA_transporter"/>
    <property type="match status" value="1"/>
</dbReference>
<gene>
    <name evidence="6" type="ORF">D0435_08965</name>
</gene>
<evidence type="ECO:0000256" key="1">
    <source>
        <dbReference type="ARBA" id="ARBA00004141"/>
    </source>
</evidence>
<evidence type="ECO:0000256" key="5">
    <source>
        <dbReference type="SAM" id="Phobius"/>
    </source>
</evidence>
<dbReference type="Proteomes" id="UP000446866">
    <property type="component" value="Unassembled WGS sequence"/>
</dbReference>
<feature type="transmembrane region" description="Helical" evidence="5">
    <location>
        <begin position="400"/>
        <end position="423"/>
    </location>
</feature>
<feature type="transmembrane region" description="Helical" evidence="5">
    <location>
        <begin position="113"/>
        <end position="135"/>
    </location>
</feature>
<comment type="caution">
    <text evidence="6">The sequence shown here is derived from an EMBL/GenBank/DDBJ whole genome shotgun (WGS) entry which is preliminary data.</text>
</comment>
<dbReference type="PANTHER" id="PTHR11785:SF512">
    <property type="entry name" value="SOBREMESA, ISOFORM B"/>
    <property type="match status" value="1"/>
</dbReference>
<organism evidence="6 7">
    <name type="scientific">Anaerotruncus colihominis</name>
    <dbReference type="NCBI Taxonomy" id="169435"/>
    <lineage>
        <taxon>Bacteria</taxon>
        <taxon>Bacillati</taxon>
        <taxon>Bacillota</taxon>
        <taxon>Clostridia</taxon>
        <taxon>Eubacteriales</taxon>
        <taxon>Oscillospiraceae</taxon>
        <taxon>Anaerotruncus</taxon>
    </lineage>
</organism>
<feature type="transmembrane region" description="Helical" evidence="5">
    <location>
        <begin position="171"/>
        <end position="190"/>
    </location>
</feature>
<dbReference type="AlphaFoldDB" id="A0A845QL36"/>
<feature type="transmembrane region" description="Helical" evidence="5">
    <location>
        <begin position="292"/>
        <end position="315"/>
    </location>
</feature>
<dbReference type="GO" id="GO:0016020">
    <property type="term" value="C:membrane"/>
    <property type="evidence" value="ECO:0007669"/>
    <property type="project" value="UniProtKB-SubCell"/>
</dbReference>
<evidence type="ECO:0000256" key="4">
    <source>
        <dbReference type="ARBA" id="ARBA00023136"/>
    </source>
</evidence>
<dbReference type="Gene3D" id="1.20.1740.10">
    <property type="entry name" value="Amino acid/polyamine transporter I"/>
    <property type="match status" value="1"/>
</dbReference>
<dbReference type="EMBL" id="QXWK01000015">
    <property type="protein sequence ID" value="NBH61781.1"/>
    <property type="molecule type" value="Genomic_DNA"/>
</dbReference>
<dbReference type="SUPFAM" id="SSF82866">
    <property type="entry name" value="Multidrug efflux transporter AcrB transmembrane domain"/>
    <property type="match status" value="1"/>
</dbReference>
<feature type="transmembrane region" description="Helical" evidence="5">
    <location>
        <begin position="210"/>
        <end position="232"/>
    </location>
</feature>
<feature type="transmembrane region" description="Helical" evidence="5">
    <location>
        <begin position="429"/>
        <end position="447"/>
    </location>
</feature>
<evidence type="ECO:0000313" key="6">
    <source>
        <dbReference type="EMBL" id="NBH61781.1"/>
    </source>
</evidence>
<feature type="transmembrane region" description="Helical" evidence="5">
    <location>
        <begin position="244"/>
        <end position="264"/>
    </location>
</feature>
<feature type="transmembrane region" description="Helical" evidence="5">
    <location>
        <begin position="25"/>
        <end position="46"/>
    </location>
</feature>
<dbReference type="InterPro" id="IPR050598">
    <property type="entry name" value="AminoAcid_Transporter"/>
</dbReference>
<keyword evidence="4 5" id="KW-0472">Membrane</keyword>
<name>A0A845QL36_9FIRM</name>
<reference evidence="6 7" key="1">
    <citation type="submission" date="2018-08" db="EMBL/GenBank/DDBJ databases">
        <title>Murine metabolic-syndrome-specific gut microbial biobank.</title>
        <authorList>
            <person name="Liu C."/>
        </authorList>
    </citation>
    <scope>NUCLEOTIDE SEQUENCE [LARGE SCALE GENOMIC DNA]</scope>
    <source>
        <strain evidence="6 7">28</strain>
    </source>
</reference>
<protein>
    <submittedName>
        <fullName evidence="6">Amino acid permease</fullName>
    </submittedName>
</protein>
<dbReference type="Pfam" id="PF13520">
    <property type="entry name" value="AA_permease_2"/>
    <property type="match status" value="1"/>
</dbReference>
<dbReference type="InterPro" id="IPR002293">
    <property type="entry name" value="AA/rel_permease1"/>
</dbReference>
<feature type="transmembrane region" description="Helical" evidence="5">
    <location>
        <begin position="58"/>
        <end position="80"/>
    </location>
</feature>
<proteinExistence type="predicted"/>
<dbReference type="GO" id="GO:0015179">
    <property type="term" value="F:L-amino acid transmembrane transporter activity"/>
    <property type="evidence" value="ECO:0007669"/>
    <property type="project" value="TreeGrafter"/>
</dbReference>
<evidence type="ECO:0000313" key="7">
    <source>
        <dbReference type="Proteomes" id="UP000446866"/>
    </source>
</evidence>
<sequence length="455" mass="49262">MLIFICLRRNNMSEKQEKAGLRKELGLFHSVSIVSGIMIGSGIFYVSTYVLSRAGLSAGFSILAWVVAGFMSLMAALCYAELGTSMPQAGGTYNYISKAYGPGIGFSMGITDFFISQSGSISALAVGFSTYFSILVPLTEWQIKAMAIGIIIMLSLINMSGVKKGGNVQGIFMIAKLVPIAIIIVCGLMMGSMNNPMEIVPGEGLNPMSAFALSIVAALWAYDGWSSVYIVAEELKNPQKDLPKAVTIGVLGVTLVYVLFNFALLKILPIDQIVATEAPGTMAAEALFGKPGAVLVTIGALIAIFGSCNGCILAYPREYYAMARDKRFFDVFAKVHPKTGTPVNAQIATMIVSSVLILFGTFEQLTALVAFCAWIYYTLGVSSVYVFRKRNPQMERPYKVWGYPVLPAVTILLSLVVLVTTLWEDPMNSVIGVVIPIAGYILYHAYFKKKEQAEN</sequence>
<keyword evidence="7" id="KW-1185">Reference proteome</keyword>
<feature type="transmembrane region" description="Helical" evidence="5">
    <location>
        <begin position="343"/>
        <end position="362"/>
    </location>
</feature>
<feature type="transmembrane region" description="Helical" evidence="5">
    <location>
        <begin position="141"/>
        <end position="159"/>
    </location>
</feature>
<keyword evidence="2 5" id="KW-0812">Transmembrane</keyword>
<evidence type="ECO:0000256" key="3">
    <source>
        <dbReference type="ARBA" id="ARBA00022989"/>
    </source>
</evidence>
<dbReference type="PANTHER" id="PTHR11785">
    <property type="entry name" value="AMINO ACID TRANSPORTER"/>
    <property type="match status" value="1"/>
</dbReference>
<keyword evidence="3 5" id="KW-1133">Transmembrane helix</keyword>
<comment type="subcellular location">
    <subcellularLocation>
        <location evidence="1">Membrane</location>
        <topology evidence="1">Multi-pass membrane protein</topology>
    </subcellularLocation>
</comment>
<accession>A0A845QL36</accession>
<feature type="transmembrane region" description="Helical" evidence="5">
    <location>
        <begin position="368"/>
        <end position="388"/>
    </location>
</feature>
<evidence type="ECO:0000256" key="2">
    <source>
        <dbReference type="ARBA" id="ARBA00022692"/>
    </source>
</evidence>